<name>A0A7D8UW70_9HELO</name>
<accession>A0A7D8UW70</accession>
<proteinExistence type="predicted"/>
<feature type="compositionally biased region" description="Low complexity" evidence="1">
    <location>
        <begin position="96"/>
        <end position="111"/>
    </location>
</feature>
<evidence type="ECO:0000313" key="3">
    <source>
        <dbReference type="Proteomes" id="UP000481288"/>
    </source>
</evidence>
<feature type="region of interest" description="Disordered" evidence="1">
    <location>
        <begin position="1"/>
        <end position="169"/>
    </location>
</feature>
<evidence type="ECO:0000313" key="2">
    <source>
        <dbReference type="EMBL" id="TVY57054.1"/>
    </source>
</evidence>
<dbReference type="EMBL" id="QGMG01000116">
    <property type="protein sequence ID" value="TVY57054.1"/>
    <property type="molecule type" value="Genomic_DNA"/>
</dbReference>
<dbReference type="Proteomes" id="UP000481288">
    <property type="component" value="Unassembled WGS sequence"/>
</dbReference>
<organism evidence="2 3">
    <name type="scientific">Lachnellula cervina</name>
    <dbReference type="NCBI Taxonomy" id="1316786"/>
    <lineage>
        <taxon>Eukaryota</taxon>
        <taxon>Fungi</taxon>
        <taxon>Dikarya</taxon>
        <taxon>Ascomycota</taxon>
        <taxon>Pezizomycotina</taxon>
        <taxon>Leotiomycetes</taxon>
        <taxon>Helotiales</taxon>
        <taxon>Lachnaceae</taxon>
        <taxon>Lachnellula</taxon>
    </lineage>
</organism>
<gene>
    <name evidence="2" type="ORF">LCER1_G003118</name>
</gene>
<protein>
    <submittedName>
        <fullName evidence="2">Uncharacterized protein</fullName>
    </submittedName>
</protein>
<keyword evidence="3" id="KW-1185">Reference proteome</keyword>
<dbReference type="AlphaFoldDB" id="A0A7D8UW70"/>
<feature type="compositionally biased region" description="Polar residues" evidence="1">
    <location>
        <begin position="17"/>
        <end position="47"/>
    </location>
</feature>
<reference evidence="2 3" key="1">
    <citation type="submission" date="2018-05" db="EMBL/GenBank/DDBJ databases">
        <title>Whole genome sequencing for identification of molecular markers to develop diagnostic detection tools for the regulated plant pathogen Lachnellula willkommii.</title>
        <authorList>
            <person name="Giroux E."/>
            <person name="Bilodeau G."/>
        </authorList>
    </citation>
    <scope>NUCLEOTIDE SEQUENCE [LARGE SCALE GENOMIC DNA]</scope>
    <source>
        <strain evidence="2 3">CBS 625.97</strain>
    </source>
</reference>
<dbReference type="OrthoDB" id="5350396at2759"/>
<dbReference type="InterPro" id="IPR016024">
    <property type="entry name" value="ARM-type_fold"/>
</dbReference>
<feature type="compositionally biased region" description="Basic and acidic residues" evidence="1">
    <location>
        <begin position="1"/>
        <end position="12"/>
    </location>
</feature>
<feature type="compositionally biased region" description="Polar residues" evidence="1">
    <location>
        <begin position="59"/>
        <end position="95"/>
    </location>
</feature>
<sequence>MSHVIKHVDVMKGARSSKGNIIEQQTADQQTPHLSSINPCMPSQSNVRVAAPPEEPARQSPSTGLRTQSTPRDSKPQTVYTNSNASRSSEQLKITSSLSPPTSSDPSESPPECAVLPASSSNGVPGRVVKSSDDEESDSDVSLPELFPNRAPPAKRVTPSTPSGPRFRRALEPLASPLPTRSKFSLESIVKDAENDKATLESSKRVKAMLDSRNNGNTSPFASDLNGIEAKFDGALLESVVANTEDGGMEKVTRALQRTEATNVEKFWYFFGGQDQATEHPRPPFPTSTVPQNWKRELSKPAMRNQTFISGFAEDMVHFGQALPDEIFLWILDEACLEPSDVLRTSYLNTLKESKNQVEQLLSPDLVDKMLRELGGTSVATTVTGKMKPSPKITGHYSRDWSHVRSAVLFFTGIADSLQRKTREHILCMLLRMSADHVVFKNVDLLDVVQQAIRRLCKYIPDDEWGISCQRICERLVECIDQPSLRLQVVDAIPSFHPRTHELRRRLAMCFFFDDITYSIDHPHTTFELEKFMDRLEEPAFEVDDKTDYQQLAALISLLDVAVDDARCAYLDLANSSAAERFDEDVENLVFTIKKVITSIGSPGPAFISRIEAKEAAELVSQRIADTLRSKPKLKKSVFDGSKKKEEDHTSAQAGMRNFVSLFKKSTEFDNGH</sequence>
<dbReference type="SUPFAM" id="SSF48371">
    <property type="entry name" value="ARM repeat"/>
    <property type="match status" value="1"/>
</dbReference>
<evidence type="ECO:0000256" key="1">
    <source>
        <dbReference type="SAM" id="MobiDB-lite"/>
    </source>
</evidence>
<comment type="caution">
    <text evidence="2">The sequence shown here is derived from an EMBL/GenBank/DDBJ whole genome shotgun (WGS) entry which is preliminary data.</text>
</comment>